<dbReference type="PROSITE" id="PS51318">
    <property type="entry name" value="TAT"/>
    <property type="match status" value="1"/>
</dbReference>
<evidence type="ECO:0000259" key="2">
    <source>
        <dbReference type="Pfam" id="PF01261"/>
    </source>
</evidence>
<dbReference type="Pfam" id="PF01261">
    <property type="entry name" value="AP_endonuc_2"/>
    <property type="match status" value="1"/>
</dbReference>
<comment type="caution">
    <text evidence="3">The sequence shown here is derived from an EMBL/GenBank/DDBJ whole genome shotgun (WGS) entry which is preliminary data.</text>
</comment>
<dbReference type="PANTHER" id="PTHR12110">
    <property type="entry name" value="HYDROXYPYRUVATE ISOMERASE"/>
    <property type="match status" value="1"/>
</dbReference>
<keyword evidence="4" id="KW-1185">Reference proteome</keyword>
<name>A0ABW5M8W4_9BACT</name>
<dbReference type="InterPro" id="IPR050312">
    <property type="entry name" value="IolE/XylAMocC-like"/>
</dbReference>
<keyword evidence="1" id="KW-0732">Signal</keyword>
<dbReference type="EMBL" id="JBHULN010000013">
    <property type="protein sequence ID" value="MFD2572831.1"/>
    <property type="molecule type" value="Genomic_DNA"/>
</dbReference>
<dbReference type="NCBIfam" id="TIGR01409">
    <property type="entry name" value="TAT_signal_seq"/>
    <property type="match status" value="1"/>
</dbReference>
<evidence type="ECO:0000313" key="4">
    <source>
        <dbReference type="Proteomes" id="UP001597469"/>
    </source>
</evidence>
<protein>
    <submittedName>
        <fullName evidence="3">Sugar phosphate isomerase/epimerase family protein</fullName>
    </submittedName>
</protein>
<evidence type="ECO:0000256" key="1">
    <source>
        <dbReference type="SAM" id="SignalP"/>
    </source>
</evidence>
<dbReference type="InterPro" id="IPR019546">
    <property type="entry name" value="TAT_signal_bac_arc"/>
</dbReference>
<proteinExistence type="predicted"/>
<dbReference type="Proteomes" id="UP001597469">
    <property type="component" value="Unassembled WGS sequence"/>
</dbReference>
<dbReference type="InterPro" id="IPR006311">
    <property type="entry name" value="TAT_signal"/>
</dbReference>
<gene>
    <name evidence="3" type="ORF">ACFSUS_19475</name>
</gene>
<reference evidence="4" key="1">
    <citation type="journal article" date="2019" name="Int. J. Syst. Evol. Microbiol.">
        <title>The Global Catalogue of Microorganisms (GCM) 10K type strain sequencing project: providing services to taxonomists for standard genome sequencing and annotation.</title>
        <authorList>
            <consortium name="The Broad Institute Genomics Platform"/>
            <consortium name="The Broad Institute Genome Sequencing Center for Infectious Disease"/>
            <person name="Wu L."/>
            <person name="Ma J."/>
        </authorList>
    </citation>
    <scope>NUCLEOTIDE SEQUENCE [LARGE SCALE GENOMIC DNA]</scope>
    <source>
        <strain evidence="4">KCTC 42805</strain>
    </source>
</reference>
<organism evidence="3 4">
    <name type="scientific">Spirosoma soli</name>
    <dbReference type="NCBI Taxonomy" id="1770529"/>
    <lineage>
        <taxon>Bacteria</taxon>
        <taxon>Pseudomonadati</taxon>
        <taxon>Bacteroidota</taxon>
        <taxon>Cytophagia</taxon>
        <taxon>Cytophagales</taxon>
        <taxon>Cytophagaceae</taxon>
        <taxon>Spirosoma</taxon>
    </lineage>
</organism>
<sequence length="315" mass="35401">MSENNSRRRFLKQSLLAAGALPLVSAPFAATAQPSQLPKFHIFSKHLQFLNYADAASVAAELGFDGVDWSVRPNGHVLPERVETDLPKAVEALKRAGLSPLLMTTAVGDSTDATDQRLLKTTAALGFRYYRMNWYRYLPNQSMPEALRMYEEKMIGLGKLNKELNLIGCYQNHAGELVGASVWELWQMLKNADLQHTGVQYDIRHATVEGGLSWKNGLRLLRPHIKTIVLKDFRWAKLNGRWAVENTPIGEGMVDFTSYFKLLKQYDLNVPVSVHLEYPLGGAENGATSLSIDKKVVFEAMKRDLRKLKALWEAA</sequence>
<feature type="domain" description="Xylose isomerase-like TIM barrel" evidence="2">
    <location>
        <begin position="58"/>
        <end position="278"/>
    </location>
</feature>
<accession>A0ABW5M8W4</accession>
<keyword evidence="3" id="KW-0413">Isomerase</keyword>
<dbReference type="PANTHER" id="PTHR12110:SF41">
    <property type="entry name" value="INOSOSE DEHYDRATASE"/>
    <property type="match status" value="1"/>
</dbReference>
<dbReference type="Gene3D" id="3.20.20.150">
    <property type="entry name" value="Divalent-metal-dependent TIM barrel enzymes"/>
    <property type="match status" value="1"/>
</dbReference>
<dbReference type="GO" id="GO:0016853">
    <property type="term" value="F:isomerase activity"/>
    <property type="evidence" value="ECO:0007669"/>
    <property type="project" value="UniProtKB-KW"/>
</dbReference>
<evidence type="ECO:0000313" key="3">
    <source>
        <dbReference type="EMBL" id="MFD2572831.1"/>
    </source>
</evidence>
<dbReference type="SUPFAM" id="SSF51658">
    <property type="entry name" value="Xylose isomerase-like"/>
    <property type="match status" value="1"/>
</dbReference>
<feature type="signal peptide" evidence="1">
    <location>
        <begin position="1"/>
        <end position="32"/>
    </location>
</feature>
<dbReference type="InterPro" id="IPR013022">
    <property type="entry name" value="Xyl_isomerase-like_TIM-brl"/>
</dbReference>
<dbReference type="InterPro" id="IPR036237">
    <property type="entry name" value="Xyl_isomerase-like_sf"/>
</dbReference>
<feature type="chain" id="PRO_5046244270" evidence="1">
    <location>
        <begin position="33"/>
        <end position="315"/>
    </location>
</feature>